<dbReference type="Pfam" id="PF00550">
    <property type="entry name" value="PP-binding"/>
    <property type="match status" value="1"/>
</dbReference>
<evidence type="ECO:0000259" key="7">
    <source>
        <dbReference type="PROSITE" id="PS52004"/>
    </source>
</evidence>
<dbReference type="SMART" id="SM01294">
    <property type="entry name" value="PKS_PP_betabranch"/>
    <property type="match status" value="1"/>
</dbReference>
<dbReference type="PANTHER" id="PTHR43775">
    <property type="entry name" value="FATTY ACID SYNTHASE"/>
    <property type="match status" value="1"/>
</dbReference>
<reference evidence="8 9" key="1">
    <citation type="submission" date="2023-01" db="EMBL/GenBank/DDBJ databases">
        <title>Minimal conservation of predation-associated metabolite biosynthetic gene clusters underscores biosynthetic potential of Myxococcota including descriptions for ten novel species: Archangium lansinium sp. nov., Myxococcus landrumus sp. nov., Nannocystis bai.</title>
        <authorList>
            <person name="Ahearne A."/>
            <person name="Stevens C."/>
            <person name="Dowd S."/>
        </authorList>
    </citation>
    <scope>NUCLEOTIDE SEQUENCE [LARGE SCALE GENOMIC DNA]</scope>
    <source>
        <strain evidence="8 9">WIWO2</strain>
    </source>
</reference>
<dbReference type="Proteomes" id="UP001217485">
    <property type="component" value="Unassembled WGS sequence"/>
</dbReference>
<dbReference type="InterPro" id="IPR020806">
    <property type="entry name" value="PKS_PP-bd"/>
</dbReference>
<dbReference type="SMART" id="SM00822">
    <property type="entry name" value="PKS_KR"/>
    <property type="match status" value="1"/>
</dbReference>
<name>A0ABT5BPT9_9BACT</name>
<dbReference type="SMART" id="SM00823">
    <property type="entry name" value="PKS_PP"/>
    <property type="match status" value="1"/>
</dbReference>
<dbReference type="InterPro" id="IPR009081">
    <property type="entry name" value="PP-bd_ACP"/>
</dbReference>
<dbReference type="Gene3D" id="3.40.47.10">
    <property type="match status" value="1"/>
</dbReference>
<dbReference type="InterPro" id="IPR018201">
    <property type="entry name" value="Ketoacyl_synth_AS"/>
</dbReference>
<feature type="coiled-coil region" evidence="4">
    <location>
        <begin position="6"/>
        <end position="33"/>
    </location>
</feature>
<keyword evidence="2" id="KW-0597">Phosphoprotein</keyword>
<organism evidence="8 9">
    <name type="scientific">Sorangium atrum</name>
    <dbReference type="NCBI Taxonomy" id="2995308"/>
    <lineage>
        <taxon>Bacteria</taxon>
        <taxon>Pseudomonadati</taxon>
        <taxon>Myxococcota</taxon>
        <taxon>Polyangia</taxon>
        <taxon>Polyangiales</taxon>
        <taxon>Polyangiaceae</taxon>
        <taxon>Sorangium</taxon>
    </lineage>
</organism>
<dbReference type="Gene3D" id="3.30.70.3290">
    <property type="match status" value="1"/>
</dbReference>
<dbReference type="InterPro" id="IPR013968">
    <property type="entry name" value="PKS_KR"/>
</dbReference>
<dbReference type="InterPro" id="IPR001227">
    <property type="entry name" value="Ac_transferase_dom_sf"/>
</dbReference>
<dbReference type="SMART" id="SM00825">
    <property type="entry name" value="PKS_KS"/>
    <property type="match status" value="1"/>
</dbReference>
<dbReference type="Pfam" id="PF02801">
    <property type="entry name" value="Ketoacyl-synt_C"/>
    <property type="match status" value="1"/>
</dbReference>
<evidence type="ECO:0000256" key="4">
    <source>
        <dbReference type="SAM" id="Coils"/>
    </source>
</evidence>
<accession>A0ABT5BPT9</accession>
<dbReference type="RefSeq" id="WP_272092881.1">
    <property type="nucleotide sequence ID" value="NZ_JAQNDK010000001.1"/>
</dbReference>
<dbReference type="PROSITE" id="PS00606">
    <property type="entry name" value="KS3_1"/>
    <property type="match status" value="1"/>
</dbReference>
<evidence type="ECO:0000256" key="2">
    <source>
        <dbReference type="ARBA" id="ARBA00022553"/>
    </source>
</evidence>
<dbReference type="InterPro" id="IPR016036">
    <property type="entry name" value="Malonyl_transacylase_ACP-bd"/>
</dbReference>
<dbReference type="SMART" id="SM00827">
    <property type="entry name" value="PKS_AT"/>
    <property type="match status" value="1"/>
</dbReference>
<evidence type="ECO:0000313" key="9">
    <source>
        <dbReference type="Proteomes" id="UP001217485"/>
    </source>
</evidence>
<feature type="region of interest" description="Disordered" evidence="5">
    <location>
        <begin position="919"/>
        <end position="939"/>
    </location>
</feature>
<sequence>MTTALLEEYRARLRKAMVKLGELEAELEATRRATAEPIAIIGVGCRFPGGATSPEAFFRLLERGADAVAEVPSERFRLGASAADSADPGARAARWGAFLKEDVGLFDAAFFGIAPREARAMDPQQRLLLEVAWEALERAGQVPEELFGGRVGVFVGTSMTDYAELSGASISESGDFYTVTGTGHCFAAGRLSYAFGFQGPSMIVDTACSSSLVAVHLACQSLRSGDSALALAGGVNLILSATPMRLLARSQVLSPDGRCKVFDAGANGFVRGEGCGMIVLKRLSDAQRDGDPVLALIRGSAVNQDGRSTGMTAPNVLSQKALLHKALENARTAASSLGYVETHGTGTSLGDPIELEALKAVLGAPHADGSTCVLGAVKTNIGHLEAAAGVAGLIKAVLCLEREIVPRNLHFRALNPRITLEGTPFTIPTAPVPWKRGEKPRLAGVSSFGLSGTNAHVIVEEAPALAPAADAQEASSYLLPLSARSPEALSALARLYREALVAEASQEGGARLHDIAYTASARRGHHEHRLAVVGRGRAEVAAALSAFEQGEPPAGAVSGTVPPGGLGRVAFVFSGQGSQWVGMGRSLLAEEPVFRAAIEACDALVQRHAGFSLLEALAAPEASSRLNETEVAQPALFAIQVALSDLLRSWGVTPDAVVGHSVGEAAAAYVAGALSLEEAVRLVCLRGRVMQKATGLGKMASVALGPEDGARALQGCEGRLSIAAINDPGSVVLSGEAAPLEDLLERLRGQGVLCRMLRVNYAFHSPQMAPLEGELARALGRLAPRRAAIAMYSTVTGAQIEGESLDSGYFARGIRAPVLFAQAVEAAASDGCRIFVEVGPHPVLAVNLRQCLGEGRGEDRSVTTLRRGQDERESLLRATGELYVRGQTVAWPALFPRGGRTVALPTYPWQRQRYWLETPGAAPRGQGTSRPEATEGSFGSAPADWLYEAEWRPAPLSPSRPPAPAHWVVVADEGTTGDRLADALEAEGATCSRIRPGIASDPQGQDGAPPDPASAAALGAWWADRIAARGPVRGVVYLAGVDAVPEGGDGLSAAIARSVTRALAWVQVVARSELSPPPKLWLVSRGAVAVAPGDAVPAPWQAPLWGLGRVLSLEHPEVWGGLVDMAPSAEDGEAAALAAHLLASDGEDQIALRGVQRYAARLVRGAPGEGAREVALDPGAAYLLTGELRAPTLDVARWMVDRGARQLCILGADEPDEGAQAALRALEAKGARVTAIRADVADAAALGEALAALTAGGCPLRGVVHAAGALDDGVLLQQSADRFARVMRPKAEGAWNLHLCTRSLDIDFFVLFSSGASLLGVEGQGNYAAANAFLDALAHHRRAAGLPALSINWGAWAGTALAEALERQTLRGHGARGAGVIAPAEGLRWLERLVASGAVQAAVLPIDTSRRAEPADHGAVPALFAELSPEGRAPEAEARPDLHARLSQVAPGARRAMVAELVQGEVDRVLGMDPSQKAPPQRGFFDMGMDSLMAVELKNRLQRGVGRPLASMVVFSHPTIEALTEHLASLLLGDGAPAPPPEQAEAPLRAEMIDEVEQLSDHEMTALIDRELSSLLSA</sequence>
<dbReference type="InterPro" id="IPR050091">
    <property type="entry name" value="PKS_NRPS_Biosynth_Enz"/>
</dbReference>
<evidence type="ECO:0000256" key="5">
    <source>
        <dbReference type="SAM" id="MobiDB-lite"/>
    </source>
</evidence>
<dbReference type="InterPro" id="IPR016039">
    <property type="entry name" value="Thiolase-like"/>
</dbReference>
<dbReference type="Pfam" id="PF16197">
    <property type="entry name" value="KAsynt_C_assoc"/>
    <property type="match status" value="1"/>
</dbReference>
<dbReference type="CDD" id="cd08955">
    <property type="entry name" value="KR_2_FAS_SDR_x"/>
    <property type="match status" value="1"/>
</dbReference>
<dbReference type="Gene3D" id="1.10.1200.10">
    <property type="entry name" value="ACP-like"/>
    <property type="match status" value="1"/>
</dbReference>
<evidence type="ECO:0000256" key="1">
    <source>
        <dbReference type="ARBA" id="ARBA00022450"/>
    </source>
</evidence>
<feature type="domain" description="Ketosynthase family 3 (KS3)" evidence="7">
    <location>
        <begin position="35"/>
        <end position="461"/>
    </location>
</feature>
<dbReference type="InterPro" id="IPR032821">
    <property type="entry name" value="PKS_assoc"/>
</dbReference>
<keyword evidence="4" id="KW-0175">Coiled coil</keyword>
<keyword evidence="3" id="KW-0808">Transferase</keyword>
<dbReference type="InterPro" id="IPR020841">
    <property type="entry name" value="PKS_Beta-ketoAc_synthase_dom"/>
</dbReference>
<dbReference type="InterPro" id="IPR036291">
    <property type="entry name" value="NAD(P)-bd_dom_sf"/>
</dbReference>
<dbReference type="Pfam" id="PF00698">
    <property type="entry name" value="Acyl_transf_1"/>
    <property type="match status" value="1"/>
</dbReference>
<dbReference type="SUPFAM" id="SSF52151">
    <property type="entry name" value="FabD/lysophospholipase-like"/>
    <property type="match status" value="1"/>
</dbReference>
<dbReference type="InterPro" id="IPR014030">
    <property type="entry name" value="Ketoacyl_synth_N"/>
</dbReference>
<proteinExistence type="predicted"/>
<keyword evidence="9" id="KW-1185">Reference proteome</keyword>
<dbReference type="CDD" id="cd00833">
    <property type="entry name" value="PKS"/>
    <property type="match status" value="1"/>
</dbReference>
<protein>
    <submittedName>
        <fullName evidence="8">Type I polyketide synthase</fullName>
    </submittedName>
</protein>
<dbReference type="InterPro" id="IPR014043">
    <property type="entry name" value="Acyl_transferase_dom"/>
</dbReference>
<feature type="domain" description="Carrier" evidence="6">
    <location>
        <begin position="1456"/>
        <end position="1531"/>
    </location>
</feature>
<dbReference type="PROSITE" id="PS50075">
    <property type="entry name" value="CARRIER"/>
    <property type="match status" value="1"/>
</dbReference>
<keyword evidence="1" id="KW-0596">Phosphopantetheine</keyword>
<dbReference type="SUPFAM" id="SSF55048">
    <property type="entry name" value="Probable ACP-binding domain of malonyl-CoA ACP transacylase"/>
    <property type="match status" value="1"/>
</dbReference>
<dbReference type="PROSITE" id="PS52004">
    <property type="entry name" value="KS3_2"/>
    <property type="match status" value="1"/>
</dbReference>
<dbReference type="InterPro" id="IPR016035">
    <property type="entry name" value="Acyl_Trfase/lysoPLipase"/>
</dbReference>
<dbReference type="Pfam" id="PF00109">
    <property type="entry name" value="ketoacyl-synt"/>
    <property type="match status" value="1"/>
</dbReference>
<dbReference type="PANTHER" id="PTHR43775:SF37">
    <property type="entry name" value="SI:DKEY-61P9.11"/>
    <property type="match status" value="1"/>
</dbReference>
<dbReference type="Pfam" id="PF08659">
    <property type="entry name" value="KR"/>
    <property type="match status" value="1"/>
</dbReference>
<dbReference type="InterPro" id="IPR057326">
    <property type="entry name" value="KR_dom"/>
</dbReference>
<dbReference type="EMBL" id="JAQNDK010000001">
    <property type="protein sequence ID" value="MDC0676174.1"/>
    <property type="molecule type" value="Genomic_DNA"/>
</dbReference>
<gene>
    <name evidence="8" type="ORF">POL72_00365</name>
</gene>
<dbReference type="InterPro" id="IPR014031">
    <property type="entry name" value="Ketoacyl_synth_C"/>
</dbReference>
<dbReference type="Gene3D" id="3.40.366.10">
    <property type="entry name" value="Malonyl-Coenzyme A Acyl Carrier Protein, domain 2"/>
    <property type="match status" value="1"/>
</dbReference>
<evidence type="ECO:0000256" key="3">
    <source>
        <dbReference type="ARBA" id="ARBA00022679"/>
    </source>
</evidence>
<dbReference type="InterPro" id="IPR036736">
    <property type="entry name" value="ACP-like_sf"/>
</dbReference>
<dbReference type="SUPFAM" id="SSF47336">
    <property type="entry name" value="ACP-like"/>
    <property type="match status" value="1"/>
</dbReference>
<dbReference type="SUPFAM" id="SSF51735">
    <property type="entry name" value="NAD(P)-binding Rossmann-fold domains"/>
    <property type="match status" value="2"/>
</dbReference>
<dbReference type="Gene3D" id="3.40.50.720">
    <property type="entry name" value="NAD(P)-binding Rossmann-like Domain"/>
    <property type="match status" value="1"/>
</dbReference>
<comment type="caution">
    <text evidence="8">The sequence shown here is derived from an EMBL/GenBank/DDBJ whole genome shotgun (WGS) entry which is preliminary data.</text>
</comment>
<evidence type="ECO:0000313" key="8">
    <source>
        <dbReference type="EMBL" id="MDC0676174.1"/>
    </source>
</evidence>
<dbReference type="SUPFAM" id="SSF53901">
    <property type="entry name" value="Thiolase-like"/>
    <property type="match status" value="1"/>
</dbReference>
<evidence type="ECO:0000259" key="6">
    <source>
        <dbReference type="PROSITE" id="PS50075"/>
    </source>
</evidence>